<comment type="caution">
    <text evidence="2">The sequence shown here is derived from an EMBL/GenBank/DDBJ whole genome shotgun (WGS) entry which is preliminary data.</text>
</comment>
<organism evidence="2 3">
    <name type="scientific">Geodia barretti</name>
    <name type="common">Barrett's horny sponge</name>
    <dbReference type="NCBI Taxonomy" id="519541"/>
    <lineage>
        <taxon>Eukaryota</taxon>
        <taxon>Metazoa</taxon>
        <taxon>Porifera</taxon>
        <taxon>Demospongiae</taxon>
        <taxon>Heteroscleromorpha</taxon>
        <taxon>Tetractinellida</taxon>
        <taxon>Astrophorina</taxon>
        <taxon>Geodiidae</taxon>
        <taxon>Geodia</taxon>
    </lineage>
</organism>
<keyword evidence="1" id="KW-0812">Transmembrane</keyword>
<protein>
    <submittedName>
        <fullName evidence="2">Uncharacterized protein</fullName>
    </submittedName>
</protein>
<name>A0AA35SQT6_GEOBA</name>
<accession>A0AA35SQT6</accession>
<evidence type="ECO:0000313" key="2">
    <source>
        <dbReference type="EMBL" id="CAI8034565.1"/>
    </source>
</evidence>
<feature type="transmembrane region" description="Helical" evidence="1">
    <location>
        <begin position="96"/>
        <end position="121"/>
    </location>
</feature>
<proteinExistence type="predicted"/>
<dbReference type="Proteomes" id="UP001174909">
    <property type="component" value="Unassembled WGS sequence"/>
</dbReference>
<evidence type="ECO:0000313" key="3">
    <source>
        <dbReference type="Proteomes" id="UP001174909"/>
    </source>
</evidence>
<feature type="transmembrane region" description="Helical" evidence="1">
    <location>
        <begin position="141"/>
        <end position="168"/>
    </location>
</feature>
<dbReference type="AlphaFoldDB" id="A0AA35SQT6"/>
<gene>
    <name evidence="2" type="ORF">GBAR_LOCUS19450</name>
</gene>
<dbReference type="EMBL" id="CASHTH010002741">
    <property type="protein sequence ID" value="CAI8034565.1"/>
    <property type="molecule type" value="Genomic_DNA"/>
</dbReference>
<reference evidence="2" key="1">
    <citation type="submission" date="2023-03" db="EMBL/GenBank/DDBJ databases">
        <authorList>
            <person name="Steffen K."/>
            <person name="Cardenas P."/>
        </authorList>
    </citation>
    <scope>NUCLEOTIDE SEQUENCE</scope>
</reference>
<keyword evidence="1" id="KW-1133">Transmembrane helix</keyword>
<keyword evidence="1" id="KW-0472">Membrane</keyword>
<evidence type="ECO:0000256" key="1">
    <source>
        <dbReference type="SAM" id="Phobius"/>
    </source>
</evidence>
<sequence>MFQAYPLAEESLLSTSETNITSVDIKQSSQTSFEDVSLSADVYAHVFCGPQLQMRDFRRVANEATRGLMASEEKSRQPPMYAMCAEPYSTWRCMCLVMLMVCFVAATPLSLLLTIPAYILADRAEILSQQGFKRESCLNCLISVILNLAATAIAMTCLGIAMFLYIYLASHR</sequence>
<keyword evidence="3" id="KW-1185">Reference proteome</keyword>